<comment type="caution">
    <text evidence="2">The sequence shown here is derived from an EMBL/GenBank/DDBJ whole genome shotgun (WGS) entry which is preliminary data.</text>
</comment>
<dbReference type="PANTHER" id="PTHR47074">
    <property type="entry name" value="BNAC02G40300D PROTEIN"/>
    <property type="match status" value="1"/>
</dbReference>
<dbReference type="EMBL" id="JAAMPC010000013">
    <property type="protein sequence ID" value="KAG2267934.1"/>
    <property type="molecule type" value="Genomic_DNA"/>
</dbReference>
<dbReference type="InterPro" id="IPR012337">
    <property type="entry name" value="RNaseH-like_sf"/>
</dbReference>
<dbReference type="PANTHER" id="PTHR47074:SF49">
    <property type="entry name" value="POLYNUCLEOTIDYL TRANSFERASE, RIBONUCLEASE H-LIKE SUPERFAMILY PROTEIN"/>
    <property type="match status" value="1"/>
</dbReference>
<dbReference type="Pfam" id="PF13456">
    <property type="entry name" value="RVT_3"/>
    <property type="match status" value="1"/>
</dbReference>
<dbReference type="Gene3D" id="3.30.420.10">
    <property type="entry name" value="Ribonuclease H-like superfamily/Ribonuclease H"/>
    <property type="match status" value="1"/>
</dbReference>
<dbReference type="InterPro" id="IPR002156">
    <property type="entry name" value="RNaseH_domain"/>
</dbReference>
<organism evidence="2 3">
    <name type="scientific">Brassica carinata</name>
    <name type="common">Ethiopian mustard</name>
    <name type="synonym">Abyssinian cabbage</name>
    <dbReference type="NCBI Taxonomy" id="52824"/>
    <lineage>
        <taxon>Eukaryota</taxon>
        <taxon>Viridiplantae</taxon>
        <taxon>Streptophyta</taxon>
        <taxon>Embryophyta</taxon>
        <taxon>Tracheophyta</taxon>
        <taxon>Spermatophyta</taxon>
        <taxon>Magnoliopsida</taxon>
        <taxon>eudicotyledons</taxon>
        <taxon>Gunneridae</taxon>
        <taxon>Pentapetalae</taxon>
        <taxon>rosids</taxon>
        <taxon>malvids</taxon>
        <taxon>Brassicales</taxon>
        <taxon>Brassicaceae</taxon>
        <taxon>Brassiceae</taxon>
        <taxon>Brassica</taxon>
    </lineage>
</organism>
<dbReference type="SUPFAM" id="SSF53098">
    <property type="entry name" value="Ribonuclease H-like"/>
    <property type="match status" value="1"/>
</dbReference>
<sequence>MIADSGLENNRLTKADVWFCTDSQELARAVNSKSYLVELFGVLMDIESLSYCFDFFFVSFVGRENNVVADSLAKAALSSFPSTLY</sequence>
<dbReference type="GO" id="GO:0004523">
    <property type="term" value="F:RNA-DNA hybrid ribonuclease activity"/>
    <property type="evidence" value="ECO:0007669"/>
    <property type="project" value="InterPro"/>
</dbReference>
<protein>
    <recommendedName>
        <fullName evidence="1">RNase H type-1 domain-containing protein</fullName>
    </recommendedName>
</protein>
<accession>A0A8X7QCP0</accession>
<dbReference type="AlphaFoldDB" id="A0A8X7QCP0"/>
<dbReference type="GO" id="GO:0003676">
    <property type="term" value="F:nucleic acid binding"/>
    <property type="evidence" value="ECO:0007669"/>
    <property type="project" value="InterPro"/>
</dbReference>
<dbReference type="InterPro" id="IPR052929">
    <property type="entry name" value="RNase_H-like_EbsB-rel"/>
</dbReference>
<evidence type="ECO:0000259" key="1">
    <source>
        <dbReference type="Pfam" id="PF13456"/>
    </source>
</evidence>
<dbReference type="InterPro" id="IPR036397">
    <property type="entry name" value="RNaseH_sf"/>
</dbReference>
<name>A0A8X7QCP0_BRACI</name>
<proteinExistence type="predicted"/>
<reference evidence="2 3" key="1">
    <citation type="submission" date="2020-02" db="EMBL/GenBank/DDBJ databases">
        <authorList>
            <person name="Ma Q."/>
            <person name="Huang Y."/>
            <person name="Song X."/>
            <person name="Pei D."/>
        </authorList>
    </citation>
    <scope>NUCLEOTIDE SEQUENCE [LARGE SCALE GENOMIC DNA]</scope>
    <source>
        <strain evidence="2">Sxm20200214</strain>
        <tissue evidence="2">Leaf</tissue>
    </source>
</reference>
<evidence type="ECO:0000313" key="3">
    <source>
        <dbReference type="Proteomes" id="UP000886595"/>
    </source>
</evidence>
<gene>
    <name evidence="2" type="ORF">Bca52824_062489</name>
</gene>
<evidence type="ECO:0000313" key="2">
    <source>
        <dbReference type="EMBL" id="KAG2267934.1"/>
    </source>
</evidence>
<feature type="domain" description="RNase H type-1" evidence="1">
    <location>
        <begin position="15"/>
        <end position="76"/>
    </location>
</feature>
<keyword evidence="3" id="KW-1185">Reference proteome</keyword>
<dbReference type="Proteomes" id="UP000886595">
    <property type="component" value="Unassembled WGS sequence"/>
</dbReference>